<dbReference type="AlphaFoldDB" id="A0A6A5QUF2"/>
<feature type="signal peptide" evidence="1">
    <location>
        <begin position="1"/>
        <end position="16"/>
    </location>
</feature>
<accession>A0A6A5QUF2</accession>
<keyword evidence="3" id="KW-1185">Reference proteome</keyword>
<proteinExistence type="predicted"/>
<organism evidence="2 3">
    <name type="scientific">Ampelomyces quisqualis</name>
    <name type="common">Powdery mildew agent</name>
    <dbReference type="NCBI Taxonomy" id="50730"/>
    <lineage>
        <taxon>Eukaryota</taxon>
        <taxon>Fungi</taxon>
        <taxon>Dikarya</taxon>
        <taxon>Ascomycota</taxon>
        <taxon>Pezizomycotina</taxon>
        <taxon>Dothideomycetes</taxon>
        <taxon>Pleosporomycetidae</taxon>
        <taxon>Pleosporales</taxon>
        <taxon>Pleosporineae</taxon>
        <taxon>Phaeosphaeriaceae</taxon>
        <taxon>Ampelomyces</taxon>
    </lineage>
</organism>
<evidence type="ECO:0000256" key="1">
    <source>
        <dbReference type="SAM" id="SignalP"/>
    </source>
</evidence>
<feature type="chain" id="PRO_5025608793" description="Secreted protein" evidence="1">
    <location>
        <begin position="17"/>
        <end position="88"/>
    </location>
</feature>
<sequence>MSLVRLFLPLLPTTRTVRPCEHVCLTTVLRTASSTAHHHVHALTFPPDRGLFVCDRSLHPVSCSQHTHYLPRHPANCFYGCLSGTTRR</sequence>
<evidence type="ECO:0000313" key="2">
    <source>
        <dbReference type="EMBL" id="KAF1919042.1"/>
    </source>
</evidence>
<protein>
    <recommendedName>
        <fullName evidence="4">Secreted protein</fullName>
    </recommendedName>
</protein>
<dbReference type="EMBL" id="ML979133">
    <property type="protein sequence ID" value="KAF1919042.1"/>
    <property type="molecule type" value="Genomic_DNA"/>
</dbReference>
<dbReference type="Proteomes" id="UP000800096">
    <property type="component" value="Unassembled WGS sequence"/>
</dbReference>
<keyword evidence="1" id="KW-0732">Signal</keyword>
<evidence type="ECO:0008006" key="4">
    <source>
        <dbReference type="Google" id="ProtNLM"/>
    </source>
</evidence>
<name>A0A6A5QUF2_AMPQU</name>
<reference evidence="2" key="1">
    <citation type="journal article" date="2020" name="Stud. Mycol.">
        <title>101 Dothideomycetes genomes: a test case for predicting lifestyles and emergence of pathogens.</title>
        <authorList>
            <person name="Haridas S."/>
            <person name="Albert R."/>
            <person name="Binder M."/>
            <person name="Bloem J."/>
            <person name="Labutti K."/>
            <person name="Salamov A."/>
            <person name="Andreopoulos B."/>
            <person name="Baker S."/>
            <person name="Barry K."/>
            <person name="Bills G."/>
            <person name="Bluhm B."/>
            <person name="Cannon C."/>
            <person name="Castanera R."/>
            <person name="Culley D."/>
            <person name="Daum C."/>
            <person name="Ezra D."/>
            <person name="Gonzalez J."/>
            <person name="Henrissat B."/>
            <person name="Kuo A."/>
            <person name="Liang C."/>
            <person name="Lipzen A."/>
            <person name="Lutzoni F."/>
            <person name="Magnuson J."/>
            <person name="Mondo S."/>
            <person name="Nolan M."/>
            <person name="Ohm R."/>
            <person name="Pangilinan J."/>
            <person name="Park H.-J."/>
            <person name="Ramirez L."/>
            <person name="Alfaro M."/>
            <person name="Sun H."/>
            <person name="Tritt A."/>
            <person name="Yoshinaga Y."/>
            <person name="Zwiers L.-H."/>
            <person name="Turgeon B."/>
            <person name="Goodwin S."/>
            <person name="Spatafora J."/>
            <person name="Crous P."/>
            <person name="Grigoriev I."/>
        </authorList>
    </citation>
    <scope>NUCLEOTIDE SEQUENCE</scope>
    <source>
        <strain evidence="2">HMLAC05119</strain>
    </source>
</reference>
<evidence type="ECO:0000313" key="3">
    <source>
        <dbReference type="Proteomes" id="UP000800096"/>
    </source>
</evidence>
<gene>
    <name evidence="2" type="ORF">BDU57DRAFT_511900</name>
</gene>